<proteinExistence type="predicted"/>
<dbReference type="Proteomes" id="UP000294850">
    <property type="component" value="Unassembled WGS sequence"/>
</dbReference>
<name>A0A4R5D505_9BACT</name>
<organism evidence="1 2">
    <name type="scientific">Dyadobacter psychrotolerans</name>
    <dbReference type="NCBI Taxonomy" id="2541721"/>
    <lineage>
        <taxon>Bacteria</taxon>
        <taxon>Pseudomonadati</taxon>
        <taxon>Bacteroidota</taxon>
        <taxon>Cytophagia</taxon>
        <taxon>Cytophagales</taxon>
        <taxon>Spirosomataceae</taxon>
        <taxon>Dyadobacter</taxon>
    </lineage>
</organism>
<protein>
    <recommendedName>
        <fullName evidence="3">ParA family protein</fullName>
    </recommendedName>
</protein>
<dbReference type="Gene3D" id="3.40.50.300">
    <property type="entry name" value="P-loop containing nucleotide triphosphate hydrolases"/>
    <property type="match status" value="1"/>
</dbReference>
<dbReference type="AlphaFoldDB" id="A0A4R5D505"/>
<dbReference type="InterPro" id="IPR027417">
    <property type="entry name" value="P-loop_NTPase"/>
</dbReference>
<accession>A0A4R5D505</accession>
<reference evidence="1 2" key="1">
    <citation type="submission" date="2019-03" db="EMBL/GenBank/DDBJ databases">
        <title>Dyadobacter AR-3-6 sp. nov., isolated from arctic soil.</title>
        <authorList>
            <person name="Chaudhary D.K."/>
        </authorList>
    </citation>
    <scope>NUCLEOTIDE SEQUENCE [LARGE SCALE GENOMIC DNA]</scope>
    <source>
        <strain evidence="1 2">AR-3-6</strain>
    </source>
</reference>
<evidence type="ECO:0000313" key="2">
    <source>
        <dbReference type="Proteomes" id="UP000294850"/>
    </source>
</evidence>
<evidence type="ECO:0008006" key="3">
    <source>
        <dbReference type="Google" id="ProtNLM"/>
    </source>
</evidence>
<gene>
    <name evidence="1" type="ORF">E0F88_32380</name>
</gene>
<sequence length="234" mass="26960">MMKKLHFIAQSKGGVGKSLLMYLMALKNHHKENCLFVDMDASTFTSRRQLSFVDEDKLDTVSLLNERAAIQRDNLFVYLDKLSRSRYQEIYIDLGAPESEQLPALIEFDEVQLPLREFADDMDIEFHIVIGGAGAYNASVEYLLKMVKVVKDDFKITVWESVTGFRKFPELAKELAENCENMGLTFRRFGDFEPETYVGTEILSGVSKGLALEDYDRGPRKRLIRELNINFQYD</sequence>
<evidence type="ECO:0000313" key="1">
    <source>
        <dbReference type="EMBL" id="TDE08529.1"/>
    </source>
</evidence>
<comment type="caution">
    <text evidence="1">The sequence shown here is derived from an EMBL/GenBank/DDBJ whole genome shotgun (WGS) entry which is preliminary data.</text>
</comment>
<dbReference type="EMBL" id="SMFL01000025">
    <property type="protein sequence ID" value="TDE08529.1"/>
    <property type="molecule type" value="Genomic_DNA"/>
</dbReference>
<keyword evidence="2" id="KW-1185">Reference proteome</keyword>
<dbReference type="OrthoDB" id="937857at2"/>